<dbReference type="SMART" id="SM00698">
    <property type="entry name" value="MORN"/>
    <property type="match status" value="2"/>
</dbReference>
<evidence type="ECO:0000256" key="7">
    <source>
        <dbReference type="ARBA" id="ARBA00023212"/>
    </source>
</evidence>
<dbReference type="EMBL" id="CAJOAY010024571">
    <property type="protein sequence ID" value="CAF4375956.1"/>
    <property type="molecule type" value="Genomic_DNA"/>
</dbReference>
<dbReference type="InterPro" id="IPR003409">
    <property type="entry name" value="MORN"/>
</dbReference>
<accession>A0A820MIQ8</accession>
<keyword evidence="6" id="KW-0969">Cilium</keyword>
<dbReference type="SUPFAM" id="SSF82185">
    <property type="entry name" value="Histone H3 K4-specific methyltransferase SET7/9 N-terminal domain"/>
    <property type="match status" value="1"/>
</dbReference>
<evidence type="ECO:0000256" key="5">
    <source>
        <dbReference type="ARBA" id="ARBA00022846"/>
    </source>
</evidence>
<feature type="non-terminal residue" evidence="9">
    <location>
        <position position="1"/>
    </location>
</feature>
<evidence type="ECO:0000313" key="9">
    <source>
        <dbReference type="EMBL" id="CAF4375956.1"/>
    </source>
</evidence>
<dbReference type="PANTHER" id="PTHR46613">
    <property type="entry name" value="RADIAL SPOKE HEAD 10 HOMOLOG B-RELATED"/>
    <property type="match status" value="1"/>
</dbReference>
<gene>
    <name evidence="9" type="ORF">OKA104_LOCUS50091</name>
</gene>
<protein>
    <submittedName>
        <fullName evidence="9">Uncharacterized protein</fullName>
    </submittedName>
</protein>
<dbReference type="Proteomes" id="UP000663881">
    <property type="component" value="Unassembled WGS sequence"/>
</dbReference>
<keyword evidence="5" id="KW-0282">Flagellum</keyword>
<keyword evidence="7" id="KW-0206">Cytoskeleton</keyword>
<evidence type="ECO:0000256" key="2">
    <source>
        <dbReference type="ARBA" id="ARBA00004430"/>
    </source>
</evidence>
<comment type="caution">
    <text evidence="9">The sequence shown here is derived from an EMBL/GenBank/DDBJ whole genome shotgun (WGS) entry which is preliminary data.</text>
</comment>
<evidence type="ECO:0000256" key="8">
    <source>
        <dbReference type="ARBA" id="ARBA00023273"/>
    </source>
</evidence>
<organism evidence="9 10">
    <name type="scientific">Adineta steineri</name>
    <dbReference type="NCBI Taxonomy" id="433720"/>
    <lineage>
        <taxon>Eukaryota</taxon>
        <taxon>Metazoa</taxon>
        <taxon>Spiralia</taxon>
        <taxon>Gnathifera</taxon>
        <taxon>Rotifera</taxon>
        <taxon>Eurotatoria</taxon>
        <taxon>Bdelloidea</taxon>
        <taxon>Adinetida</taxon>
        <taxon>Adinetidae</taxon>
        <taxon>Adineta</taxon>
    </lineage>
</organism>
<comment type="subcellular location">
    <subcellularLocation>
        <location evidence="1">Cell projection</location>
        <location evidence="1">Cilium</location>
        <location evidence="1">Flagellum</location>
    </subcellularLocation>
    <subcellularLocation>
        <location evidence="2">Cytoplasm</location>
        <location evidence="2">Cytoskeleton</location>
        <location evidence="2">Cilium axoneme</location>
    </subcellularLocation>
</comment>
<dbReference type="Gene3D" id="2.20.110.10">
    <property type="entry name" value="Histone H3 K4-specific methyltransferase SET7/9 N-terminal domain"/>
    <property type="match status" value="1"/>
</dbReference>
<dbReference type="GO" id="GO:0005930">
    <property type="term" value="C:axoneme"/>
    <property type="evidence" value="ECO:0007669"/>
    <property type="project" value="UniProtKB-SubCell"/>
</dbReference>
<name>A0A820MIQ8_9BILA</name>
<dbReference type="AlphaFoldDB" id="A0A820MIQ8"/>
<proteinExistence type="predicted"/>
<evidence type="ECO:0000256" key="4">
    <source>
        <dbReference type="ARBA" id="ARBA00022737"/>
    </source>
</evidence>
<keyword evidence="4" id="KW-0677">Repeat</keyword>
<evidence type="ECO:0000256" key="1">
    <source>
        <dbReference type="ARBA" id="ARBA00004230"/>
    </source>
</evidence>
<dbReference type="Pfam" id="PF02493">
    <property type="entry name" value="MORN"/>
    <property type="match status" value="2"/>
</dbReference>
<evidence type="ECO:0000256" key="6">
    <source>
        <dbReference type="ARBA" id="ARBA00023069"/>
    </source>
</evidence>
<dbReference type="GO" id="GO:0031514">
    <property type="term" value="C:motile cilium"/>
    <property type="evidence" value="ECO:0007669"/>
    <property type="project" value="UniProtKB-SubCell"/>
</dbReference>
<reference evidence="9" key="1">
    <citation type="submission" date="2021-02" db="EMBL/GenBank/DDBJ databases">
        <authorList>
            <person name="Nowell W R."/>
        </authorList>
    </citation>
    <scope>NUCLEOTIDE SEQUENCE</scope>
</reference>
<evidence type="ECO:0000256" key="3">
    <source>
        <dbReference type="ARBA" id="ARBA00022490"/>
    </source>
</evidence>
<keyword evidence="8" id="KW-0966">Cell projection</keyword>
<dbReference type="PANTHER" id="PTHR46613:SF1">
    <property type="entry name" value="RADIAL SPOKE HEAD 10 HOMOLOG B-RELATED"/>
    <property type="match status" value="1"/>
</dbReference>
<keyword evidence="3" id="KW-0963">Cytoplasm</keyword>
<evidence type="ECO:0000313" key="10">
    <source>
        <dbReference type="Proteomes" id="UP000663881"/>
    </source>
</evidence>
<sequence>MVQRHMLVGDWSGGMMNGQGRYEWADGVVYSGSIVNNQLEGIGTYRWPDG</sequence>